<reference evidence="2" key="1">
    <citation type="submission" date="2018-05" db="EMBL/GenBank/DDBJ databases">
        <authorList>
            <person name="Lanie J.A."/>
            <person name="Ng W.-L."/>
            <person name="Kazmierczak K.M."/>
            <person name="Andrzejewski T.M."/>
            <person name="Davidsen T.M."/>
            <person name="Wayne K.J."/>
            <person name="Tettelin H."/>
            <person name="Glass J.I."/>
            <person name="Rusch D."/>
            <person name="Podicherti R."/>
            <person name="Tsui H.-C.T."/>
            <person name="Winkler M.E."/>
        </authorList>
    </citation>
    <scope>NUCLEOTIDE SEQUENCE</scope>
</reference>
<dbReference type="AlphaFoldDB" id="A0A381RJD1"/>
<feature type="transmembrane region" description="Helical" evidence="1">
    <location>
        <begin position="35"/>
        <end position="55"/>
    </location>
</feature>
<evidence type="ECO:0000313" key="2">
    <source>
        <dbReference type="EMBL" id="SUZ91039.1"/>
    </source>
</evidence>
<feature type="transmembrane region" description="Helical" evidence="1">
    <location>
        <begin position="190"/>
        <end position="210"/>
    </location>
</feature>
<protein>
    <submittedName>
        <fullName evidence="2">Uncharacterized protein</fullName>
    </submittedName>
</protein>
<feature type="transmembrane region" description="Helical" evidence="1">
    <location>
        <begin position="136"/>
        <end position="157"/>
    </location>
</feature>
<dbReference type="EMBL" id="UINC01001943">
    <property type="protein sequence ID" value="SUZ91039.1"/>
    <property type="molecule type" value="Genomic_DNA"/>
</dbReference>
<keyword evidence="1" id="KW-0472">Membrane</keyword>
<keyword evidence="1" id="KW-1133">Transmembrane helix</keyword>
<accession>A0A381RJD1</accession>
<gene>
    <name evidence="2" type="ORF">METZ01_LOCUS43893</name>
</gene>
<proteinExistence type="predicted"/>
<evidence type="ECO:0000256" key="1">
    <source>
        <dbReference type="SAM" id="Phobius"/>
    </source>
</evidence>
<organism evidence="2">
    <name type="scientific">marine metagenome</name>
    <dbReference type="NCBI Taxonomy" id="408172"/>
    <lineage>
        <taxon>unclassified sequences</taxon>
        <taxon>metagenomes</taxon>
        <taxon>ecological metagenomes</taxon>
    </lineage>
</organism>
<sequence length="211" mass="24296">MINPYSEGNQYAPNAPPYAPPEEEIEHMNYSHIKYVVISLFILLSSSYIPGFLSVGDEEWQPSLMVVDIHFKNTNNGRTLCFGWDSIYNYEQKTSIETNDDLSPYGSLYVNFTLCSLILIVAGSCISYCCSRTCKVFCFIRLCLSLLCFFLIIYPIIEYILATKNYMENDYEKEFDGNINISYKMHLGSAFYANFFGLLLIPVIHLLMFIK</sequence>
<name>A0A381RJD1_9ZZZZ</name>
<feature type="transmembrane region" description="Helical" evidence="1">
    <location>
        <begin position="108"/>
        <end position="129"/>
    </location>
</feature>
<keyword evidence="1" id="KW-0812">Transmembrane</keyword>